<evidence type="ECO:0000256" key="7">
    <source>
        <dbReference type="ARBA" id="ARBA00022786"/>
    </source>
</evidence>
<keyword evidence="7" id="KW-0833">Ubl conjugation pathway</keyword>
<evidence type="ECO:0000256" key="9">
    <source>
        <dbReference type="ARBA" id="ARBA00023242"/>
    </source>
</evidence>
<dbReference type="PANTHER" id="PTHR21330:SF1">
    <property type="entry name" value="E3 SUMO-PROTEIN LIGASE NSE2"/>
    <property type="match status" value="1"/>
</dbReference>
<evidence type="ECO:0000256" key="4">
    <source>
        <dbReference type="ARBA" id="ARBA00022679"/>
    </source>
</evidence>
<dbReference type="SUPFAM" id="SSF57850">
    <property type="entry name" value="RING/U-box"/>
    <property type="match status" value="1"/>
</dbReference>
<dbReference type="PROSITE" id="PS51044">
    <property type="entry name" value="ZF_SP_RING"/>
    <property type="match status" value="1"/>
</dbReference>
<sequence>MVATRNLHSTQDDDLDVDQTAQSIQDQLQQYKLTTFDATRFAGFTNDNDSVLNHVQKGYQQAADIAIDLEQLGESEEAQKLLESVTICIDAEHELATQKMIFQQLANRIQRGEAINDPVAAYNQFLQREQAKYRAMSAKKKYYTNRKFEDFRQAIWDVNHGSDEPMPPYVAPGQVETADDDDDDDLLVSQGRRSMKCPLTGTWLEDPVTSKLCGHSFSRDAIMSLIRSRRGRAECPMTGCHKVLDQSALYDDTMLERSVERAMEEERLRTEQTEFFDVE</sequence>
<dbReference type="PANTHER" id="PTHR21330">
    <property type="entry name" value="E3 SUMO-PROTEIN LIGASE NSE2"/>
    <property type="match status" value="1"/>
</dbReference>
<evidence type="ECO:0000313" key="12">
    <source>
        <dbReference type="EMBL" id="CDS05271.1"/>
    </source>
</evidence>
<dbReference type="UniPathway" id="UPA00886"/>
<dbReference type="InterPro" id="IPR004181">
    <property type="entry name" value="Znf_MIZ"/>
</dbReference>
<dbReference type="EMBL" id="LK023316">
    <property type="protein sequence ID" value="CDS05271.1"/>
    <property type="molecule type" value="Genomic_DNA"/>
</dbReference>
<dbReference type="GO" id="GO:0016925">
    <property type="term" value="P:protein sumoylation"/>
    <property type="evidence" value="ECO:0007669"/>
    <property type="project" value="UniProtKB-UniPathway"/>
</dbReference>
<dbReference type="Gene3D" id="3.30.40.10">
    <property type="entry name" value="Zinc/RING finger domain, C3HC4 (zinc finger)"/>
    <property type="match status" value="1"/>
</dbReference>
<evidence type="ECO:0000256" key="5">
    <source>
        <dbReference type="ARBA" id="ARBA00022723"/>
    </source>
</evidence>
<dbReference type="InterPro" id="IPR026846">
    <property type="entry name" value="Nse2(Mms21)"/>
</dbReference>
<accession>A0A077WC26</accession>
<dbReference type="InterPro" id="IPR013083">
    <property type="entry name" value="Znf_RING/FYVE/PHD"/>
</dbReference>
<evidence type="ECO:0000256" key="2">
    <source>
        <dbReference type="ARBA" id="ARBA00004718"/>
    </source>
</evidence>
<comment type="subcellular location">
    <subcellularLocation>
        <location evidence="1">Nucleus</location>
    </subcellularLocation>
</comment>
<proteinExistence type="inferred from homology"/>
<name>A0A077WC26_9FUNG</name>
<keyword evidence="9" id="KW-0539">Nucleus</keyword>
<keyword evidence="6 10" id="KW-0863">Zinc-finger</keyword>
<dbReference type="GO" id="GO:0030915">
    <property type="term" value="C:Smc5-Smc6 complex"/>
    <property type="evidence" value="ECO:0007669"/>
    <property type="project" value="InterPro"/>
</dbReference>
<comment type="similarity">
    <text evidence="3">Belongs to the NSE2 family.</text>
</comment>
<protein>
    <recommendedName>
        <fullName evidence="11">SP-RING-type domain-containing protein</fullName>
    </recommendedName>
</protein>
<reference evidence="12" key="1">
    <citation type="journal article" date="2014" name="Genome Announc.">
        <title>De novo whole-genome sequence and genome annotation of Lichtheimia ramosa.</title>
        <authorList>
            <person name="Linde J."/>
            <person name="Schwartze V."/>
            <person name="Binder U."/>
            <person name="Lass-Florl C."/>
            <person name="Voigt K."/>
            <person name="Horn F."/>
        </authorList>
    </citation>
    <scope>NUCLEOTIDE SEQUENCE</scope>
    <source>
        <strain evidence="12">JMRC FSU:6197</strain>
    </source>
</reference>
<dbReference type="GO" id="GO:0000724">
    <property type="term" value="P:double-strand break repair via homologous recombination"/>
    <property type="evidence" value="ECO:0007669"/>
    <property type="project" value="InterPro"/>
</dbReference>
<evidence type="ECO:0000256" key="10">
    <source>
        <dbReference type="PROSITE-ProRule" id="PRU00452"/>
    </source>
</evidence>
<dbReference type="CDD" id="cd16651">
    <property type="entry name" value="SPL-RING_NSE2"/>
    <property type="match status" value="1"/>
</dbReference>
<dbReference type="AlphaFoldDB" id="A0A077WC26"/>
<organism evidence="12">
    <name type="scientific">Lichtheimia ramosa</name>
    <dbReference type="NCBI Taxonomy" id="688394"/>
    <lineage>
        <taxon>Eukaryota</taxon>
        <taxon>Fungi</taxon>
        <taxon>Fungi incertae sedis</taxon>
        <taxon>Mucoromycota</taxon>
        <taxon>Mucoromycotina</taxon>
        <taxon>Mucoromycetes</taxon>
        <taxon>Mucorales</taxon>
        <taxon>Lichtheimiaceae</taxon>
        <taxon>Lichtheimia</taxon>
    </lineage>
</organism>
<evidence type="ECO:0000256" key="8">
    <source>
        <dbReference type="ARBA" id="ARBA00022833"/>
    </source>
</evidence>
<evidence type="ECO:0000259" key="11">
    <source>
        <dbReference type="PROSITE" id="PS51044"/>
    </source>
</evidence>
<gene>
    <name evidence="12" type="ORF">LRAMOSA07800</name>
</gene>
<dbReference type="GO" id="GO:0061665">
    <property type="term" value="F:SUMO ligase activity"/>
    <property type="evidence" value="ECO:0007669"/>
    <property type="project" value="TreeGrafter"/>
</dbReference>
<dbReference type="GO" id="GO:0008270">
    <property type="term" value="F:zinc ion binding"/>
    <property type="evidence" value="ECO:0007669"/>
    <property type="project" value="UniProtKB-KW"/>
</dbReference>
<dbReference type="Pfam" id="PF11789">
    <property type="entry name" value="zf-Nse"/>
    <property type="match status" value="1"/>
</dbReference>
<keyword evidence="5" id="KW-0479">Metal-binding</keyword>
<evidence type="ECO:0000256" key="1">
    <source>
        <dbReference type="ARBA" id="ARBA00004123"/>
    </source>
</evidence>
<keyword evidence="8" id="KW-0862">Zinc</keyword>
<evidence type="ECO:0000256" key="3">
    <source>
        <dbReference type="ARBA" id="ARBA00008212"/>
    </source>
</evidence>
<dbReference type="OrthoDB" id="26899at2759"/>
<feature type="domain" description="SP-RING-type" evidence="11">
    <location>
        <begin position="182"/>
        <end position="268"/>
    </location>
</feature>
<keyword evidence="4" id="KW-0808">Transferase</keyword>
<comment type="pathway">
    <text evidence="2">Protein modification; protein sumoylation.</text>
</comment>
<dbReference type="GO" id="GO:0005634">
    <property type="term" value="C:nucleus"/>
    <property type="evidence" value="ECO:0007669"/>
    <property type="project" value="UniProtKB-SubCell"/>
</dbReference>
<evidence type="ECO:0000256" key="6">
    <source>
        <dbReference type="ARBA" id="ARBA00022771"/>
    </source>
</evidence>